<name>A0A0M0K3R9_9EUKA</name>
<evidence type="ECO:0000256" key="1">
    <source>
        <dbReference type="SAM" id="MobiDB-lite"/>
    </source>
</evidence>
<reference evidence="4" key="1">
    <citation type="journal article" date="2015" name="PLoS Genet.">
        <title>Genome Sequence and Transcriptome Analyses of Chrysochromulina tobin: Metabolic Tools for Enhanced Algal Fitness in the Prominent Order Prymnesiales (Haptophyceae).</title>
        <authorList>
            <person name="Hovde B.T."/>
            <person name="Deodato C.R."/>
            <person name="Hunsperger H.M."/>
            <person name="Ryken S.A."/>
            <person name="Yost W."/>
            <person name="Jha R.K."/>
            <person name="Patterson J."/>
            <person name="Monnat R.J. Jr."/>
            <person name="Barlow S.B."/>
            <person name="Starkenburg S.R."/>
            <person name="Cattolico R.A."/>
        </authorList>
    </citation>
    <scope>NUCLEOTIDE SEQUENCE</scope>
    <source>
        <strain evidence="4">CCMP291</strain>
    </source>
</reference>
<dbReference type="AlphaFoldDB" id="A0A0M0K3R9"/>
<dbReference type="EMBL" id="JWZX01001620">
    <property type="protein sequence ID" value="KOO33028.1"/>
    <property type="molecule type" value="Genomic_DNA"/>
</dbReference>
<gene>
    <name evidence="3" type="ORF">Ctob_010205</name>
</gene>
<comment type="caution">
    <text evidence="3">The sequence shown here is derived from an EMBL/GenBank/DDBJ whole genome shotgun (WGS) entry which is preliminary data.</text>
</comment>
<sequence length="148" mass="16007">MAQDNGKEGSSDFLASFAARRAAEKEAERMANRKPGQGPAKKADIEGLPIRLGGTTRDGSLGNVRAGWEQLKILSPSEWQSEEIGLIGILLLTVVTFAWGYNYVFAPDVVPDAPIPTTQKERDLYLCLADAFGGSEKLACNIKYGFGK</sequence>
<keyword evidence="2" id="KW-0472">Membrane</keyword>
<protein>
    <submittedName>
        <fullName evidence="3">Uncharacterized protein</fullName>
    </submittedName>
</protein>
<evidence type="ECO:0000313" key="4">
    <source>
        <dbReference type="Proteomes" id="UP000037460"/>
    </source>
</evidence>
<keyword evidence="4" id="KW-1185">Reference proteome</keyword>
<keyword evidence="2" id="KW-0812">Transmembrane</keyword>
<evidence type="ECO:0000313" key="3">
    <source>
        <dbReference type="EMBL" id="KOO33028.1"/>
    </source>
</evidence>
<keyword evidence="2" id="KW-1133">Transmembrane helix</keyword>
<accession>A0A0M0K3R9</accession>
<evidence type="ECO:0000256" key="2">
    <source>
        <dbReference type="SAM" id="Phobius"/>
    </source>
</evidence>
<feature type="transmembrane region" description="Helical" evidence="2">
    <location>
        <begin position="84"/>
        <end position="104"/>
    </location>
</feature>
<dbReference type="Proteomes" id="UP000037460">
    <property type="component" value="Unassembled WGS sequence"/>
</dbReference>
<feature type="region of interest" description="Disordered" evidence="1">
    <location>
        <begin position="24"/>
        <end position="51"/>
    </location>
</feature>
<organism evidence="3 4">
    <name type="scientific">Chrysochromulina tobinii</name>
    <dbReference type="NCBI Taxonomy" id="1460289"/>
    <lineage>
        <taxon>Eukaryota</taxon>
        <taxon>Haptista</taxon>
        <taxon>Haptophyta</taxon>
        <taxon>Prymnesiophyceae</taxon>
        <taxon>Prymnesiales</taxon>
        <taxon>Chrysochromulinaceae</taxon>
        <taxon>Chrysochromulina</taxon>
    </lineage>
</organism>
<proteinExistence type="predicted"/>